<name>A0ABQ9I481_9NEOP</name>
<sequence>MLHHTPGCKQRNATPYTRLFRTCATTETACPPVGSVASNPGVNTPLIADTSAASVTSTEGRQRNDSRLYGNDKEVCMSGMVLCSGSVWNSGITAFIATGTLAFCRRGSQGEMPGLGQETQSTAIRNHSRRMLGWVPNKGHGRILPQSFFPVQTCAVYNDFAIDETLSHLPTYLPKCSGDVRNLPIWSSFYKGFIATRIKFPFATKHTAQNCPVLFSLRVSDCEEGQLSRARHGGVGTAGAAQHSSWLTCRTTDTAHEHIQMTRRSLIGELRPDFLQAVAPLYPEILCALPTAPLTPYSRPRTHIHAPRTRKEEGEGGCTPSPALTFKKEGYRVEPLGSYAVAGHPFNLQWEWSSTGMKGRGKREIPEKTCQLAASFGTVPTCENPGVTRPGVEPGSPRWLGEGGEQSNHSATTAPQHVKGNFLFRVARGHGGVVDRLLTSCLGEPDSIPCGLAPEFSHVDILPDDATGRRVFSGISRFSRRFIPMLLHSHLIYLYRLSRPQC</sequence>
<evidence type="ECO:0000313" key="1">
    <source>
        <dbReference type="EMBL" id="KAJ8891440.1"/>
    </source>
</evidence>
<reference evidence="1 2" key="1">
    <citation type="submission" date="2023-02" db="EMBL/GenBank/DDBJ databases">
        <title>LHISI_Scaffold_Assembly.</title>
        <authorList>
            <person name="Stuart O.P."/>
            <person name="Cleave R."/>
            <person name="Magrath M.J.L."/>
            <person name="Mikheyev A.S."/>
        </authorList>
    </citation>
    <scope>NUCLEOTIDE SEQUENCE [LARGE SCALE GENOMIC DNA]</scope>
    <source>
        <strain evidence="1">Daus_M_001</strain>
        <tissue evidence="1">Leg muscle</tissue>
    </source>
</reference>
<protein>
    <submittedName>
        <fullName evidence="1">Uncharacterized protein</fullName>
    </submittedName>
</protein>
<proteinExistence type="predicted"/>
<comment type="caution">
    <text evidence="1">The sequence shown here is derived from an EMBL/GenBank/DDBJ whole genome shotgun (WGS) entry which is preliminary data.</text>
</comment>
<dbReference type="EMBL" id="JARBHB010000002">
    <property type="protein sequence ID" value="KAJ8891440.1"/>
    <property type="molecule type" value="Genomic_DNA"/>
</dbReference>
<organism evidence="1 2">
    <name type="scientific">Dryococelus australis</name>
    <dbReference type="NCBI Taxonomy" id="614101"/>
    <lineage>
        <taxon>Eukaryota</taxon>
        <taxon>Metazoa</taxon>
        <taxon>Ecdysozoa</taxon>
        <taxon>Arthropoda</taxon>
        <taxon>Hexapoda</taxon>
        <taxon>Insecta</taxon>
        <taxon>Pterygota</taxon>
        <taxon>Neoptera</taxon>
        <taxon>Polyneoptera</taxon>
        <taxon>Phasmatodea</taxon>
        <taxon>Verophasmatodea</taxon>
        <taxon>Anareolatae</taxon>
        <taxon>Phasmatidae</taxon>
        <taxon>Eurycanthinae</taxon>
        <taxon>Dryococelus</taxon>
    </lineage>
</organism>
<gene>
    <name evidence="1" type="ORF">PR048_003968</name>
</gene>
<keyword evidence="2" id="KW-1185">Reference proteome</keyword>
<evidence type="ECO:0000313" key="2">
    <source>
        <dbReference type="Proteomes" id="UP001159363"/>
    </source>
</evidence>
<accession>A0ABQ9I481</accession>
<dbReference type="Proteomes" id="UP001159363">
    <property type="component" value="Chromosome 2"/>
</dbReference>